<evidence type="ECO:0000313" key="4">
    <source>
        <dbReference type="Proteomes" id="UP000324233"/>
    </source>
</evidence>
<accession>A0A5B9VUG1</accession>
<proteinExistence type="predicted"/>
<protein>
    <recommendedName>
        <fullName evidence="2">3-keto-alpha-glucoside-1,2-lyase/3-keto-2-hydroxy-glucal hydratase domain-containing protein</fullName>
    </recommendedName>
</protein>
<feature type="region of interest" description="Disordered" evidence="1">
    <location>
        <begin position="1"/>
        <end position="20"/>
    </location>
</feature>
<dbReference type="InterPro" id="IPR010496">
    <property type="entry name" value="AL/BT2_dom"/>
</dbReference>
<dbReference type="Gene3D" id="2.60.120.560">
    <property type="entry name" value="Exo-inulinase, domain 1"/>
    <property type="match status" value="1"/>
</dbReference>
<keyword evidence="4" id="KW-1185">Reference proteome</keyword>
<evidence type="ECO:0000313" key="3">
    <source>
        <dbReference type="EMBL" id="QEH31912.1"/>
    </source>
</evidence>
<dbReference type="Proteomes" id="UP000324233">
    <property type="component" value="Chromosome"/>
</dbReference>
<dbReference type="Pfam" id="PF06439">
    <property type="entry name" value="3keto-disac_hyd"/>
    <property type="match status" value="1"/>
</dbReference>
<evidence type="ECO:0000259" key="2">
    <source>
        <dbReference type="Pfam" id="PF06439"/>
    </source>
</evidence>
<dbReference type="GO" id="GO:0016787">
    <property type="term" value="F:hydrolase activity"/>
    <property type="evidence" value="ECO:0007669"/>
    <property type="project" value="InterPro"/>
</dbReference>
<evidence type="ECO:0000256" key="1">
    <source>
        <dbReference type="SAM" id="MobiDB-lite"/>
    </source>
</evidence>
<gene>
    <name evidence="3" type="ORF">OJF2_03790</name>
</gene>
<feature type="domain" description="3-keto-alpha-glucoside-1,2-lyase/3-keto-2-hydroxy-glucal hydratase" evidence="2">
    <location>
        <begin position="99"/>
        <end position="291"/>
    </location>
</feature>
<sequence length="299" mass="32199">MPTREPGGVGGGPFFPPRIGSEGEGIMSRRVWLVGAAVGGLAVASGAWAQDKAKYGYKDTPMLPGGKWHVHDGDRPLPPVITPGTASTQETPGTAPSDAVVLFDGKDLSHWRGERGGDAKWDVRDGALVIHPGAGAILSRDEFGDCQLHLEFASPVPPKGSDQGRGNSGVMLFGRYEIQVLDCYDNKTYADGHAAAIYGQHPPLVNASRRPGEWQTYDILFTAPRFKEDGSVLTPAYATVLHNGVAVQNHAELLGPMAFRALPHYRKHGPAGPILLQDHGNPVKFRNIWVRPLKDHDSN</sequence>
<dbReference type="KEGG" id="agv:OJF2_03790"/>
<name>A0A5B9VUG1_9BACT</name>
<reference evidence="3 4" key="1">
    <citation type="submission" date="2019-08" db="EMBL/GenBank/DDBJ databases">
        <title>Deep-cultivation of Planctomycetes and their phenomic and genomic characterization uncovers novel biology.</title>
        <authorList>
            <person name="Wiegand S."/>
            <person name="Jogler M."/>
            <person name="Boedeker C."/>
            <person name="Pinto D."/>
            <person name="Vollmers J."/>
            <person name="Rivas-Marin E."/>
            <person name="Kohn T."/>
            <person name="Peeters S.H."/>
            <person name="Heuer A."/>
            <person name="Rast P."/>
            <person name="Oberbeckmann S."/>
            <person name="Bunk B."/>
            <person name="Jeske O."/>
            <person name="Meyerdierks A."/>
            <person name="Storesund J.E."/>
            <person name="Kallscheuer N."/>
            <person name="Luecker S."/>
            <person name="Lage O.M."/>
            <person name="Pohl T."/>
            <person name="Merkel B.J."/>
            <person name="Hornburger P."/>
            <person name="Mueller R.-W."/>
            <person name="Bruemmer F."/>
            <person name="Labrenz M."/>
            <person name="Spormann A.M."/>
            <person name="Op den Camp H."/>
            <person name="Overmann J."/>
            <person name="Amann R."/>
            <person name="Jetten M.S.M."/>
            <person name="Mascher T."/>
            <person name="Medema M.H."/>
            <person name="Devos D.P."/>
            <person name="Kaster A.-K."/>
            <person name="Ovreas L."/>
            <person name="Rohde M."/>
            <person name="Galperin M.Y."/>
            <person name="Jogler C."/>
        </authorList>
    </citation>
    <scope>NUCLEOTIDE SEQUENCE [LARGE SCALE GENOMIC DNA]</scope>
    <source>
        <strain evidence="3 4">OJF2</strain>
    </source>
</reference>
<dbReference type="EMBL" id="CP042997">
    <property type="protein sequence ID" value="QEH31912.1"/>
    <property type="molecule type" value="Genomic_DNA"/>
</dbReference>
<dbReference type="AlphaFoldDB" id="A0A5B9VUG1"/>
<organism evidence="3 4">
    <name type="scientific">Aquisphaera giovannonii</name>
    <dbReference type="NCBI Taxonomy" id="406548"/>
    <lineage>
        <taxon>Bacteria</taxon>
        <taxon>Pseudomonadati</taxon>
        <taxon>Planctomycetota</taxon>
        <taxon>Planctomycetia</taxon>
        <taxon>Isosphaerales</taxon>
        <taxon>Isosphaeraceae</taxon>
        <taxon>Aquisphaera</taxon>
    </lineage>
</organism>